<protein>
    <submittedName>
        <fullName evidence="1">Uncharacterized protein</fullName>
    </submittedName>
</protein>
<dbReference type="AlphaFoldDB" id="A0AAE4U5K4"/>
<organism evidence="1 2">
    <name type="scientific">Dietzia maris</name>
    <dbReference type="NCBI Taxonomy" id="37915"/>
    <lineage>
        <taxon>Bacteria</taxon>
        <taxon>Bacillati</taxon>
        <taxon>Actinomycetota</taxon>
        <taxon>Actinomycetes</taxon>
        <taxon>Mycobacteriales</taxon>
        <taxon>Dietziaceae</taxon>
        <taxon>Dietzia</taxon>
    </lineage>
</organism>
<evidence type="ECO:0000313" key="2">
    <source>
        <dbReference type="Proteomes" id="UP001185873"/>
    </source>
</evidence>
<dbReference type="Proteomes" id="UP001185873">
    <property type="component" value="Unassembled WGS sequence"/>
</dbReference>
<name>A0AAE4U5K4_9ACTN</name>
<proteinExistence type="predicted"/>
<sequence>MTDHQCRAGRRCRGRSRREDASGSLVWVPAETVERSSLCELCREQVARAAFEAEDLWTGLHALLGHLGSGRSGRRSPGPKSPVPINVHTDALMVELEDRLDRASEVVRERMAATAAPAGDRQARVARDARFVMANVAELVAVPRFDATRWADSGETWGECEMDGVDLALDLLDVVSRARSRVGITRRRDRMPVPCPQCEHDTLGRWVGGEVVDCLTCHAVWSEEEYRRLTMVLAEDYRGLV</sequence>
<evidence type="ECO:0000313" key="1">
    <source>
        <dbReference type="EMBL" id="MDV6299967.1"/>
    </source>
</evidence>
<dbReference type="EMBL" id="JAWLKJ010000003">
    <property type="protein sequence ID" value="MDV6299967.1"/>
    <property type="molecule type" value="Genomic_DNA"/>
</dbReference>
<dbReference type="RefSeq" id="WP_317470626.1">
    <property type="nucleotide sequence ID" value="NZ_JAWLKJ010000003.1"/>
</dbReference>
<comment type="caution">
    <text evidence="1">The sequence shown here is derived from an EMBL/GenBank/DDBJ whole genome shotgun (WGS) entry which is preliminary data.</text>
</comment>
<accession>A0AAE4U5K4</accession>
<gene>
    <name evidence="1" type="ORF">R3P82_12690</name>
</gene>
<reference evidence="1" key="1">
    <citation type="submission" date="2023-10" db="EMBL/GenBank/DDBJ databases">
        <title>Development of a sustainable strategy for remediation of hydrocarbon-contaminated territories based on the waste exchange concept.</title>
        <authorList>
            <person name="Krivoruchko A."/>
        </authorList>
    </citation>
    <scope>NUCLEOTIDE SEQUENCE</scope>
    <source>
        <strain evidence="1">IEGM 1175</strain>
    </source>
</reference>